<keyword evidence="1" id="KW-0805">Transcription regulation</keyword>
<dbReference type="GO" id="GO:0003677">
    <property type="term" value="F:DNA binding"/>
    <property type="evidence" value="ECO:0007669"/>
    <property type="project" value="UniProtKB-KW"/>
</dbReference>
<dbReference type="PANTHER" id="PTHR30363">
    <property type="entry name" value="HTH-TYPE TRANSCRIPTIONAL REGULATOR SRLR-RELATED"/>
    <property type="match status" value="1"/>
</dbReference>
<dbReference type="Gene3D" id="1.10.10.10">
    <property type="entry name" value="Winged helix-like DNA-binding domain superfamily/Winged helix DNA-binding domain"/>
    <property type="match status" value="1"/>
</dbReference>
<dbReference type="InterPro" id="IPR001034">
    <property type="entry name" value="DeoR_HTH"/>
</dbReference>
<dbReference type="Proteomes" id="UP000260025">
    <property type="component" value="Unassembled WGS sequence"/>
</dbReference>
<proteinExistence type="predicted"/>
<dbReference type="GO" id="GO:0003700">
    <property type="term" value="F:DNA-binding transcription factor activity"/>
    <property type="evidence" value="ECO:0007669"/>
    <property type="project" value="InterPro"/>
</dbReference>
<dbReference type="PROSITE" id="PS51000">
    <property type="entry name" value="HTH_DEOR_2"/>
    <property type="match status" value="1"/>
</dbReference>
<dbReference type="Gene3D" id="3.40.50.1360">
    <property type="match status" value="1"/>
</dbReference>
<gene>
    <name evidence="5" type="ORF">DXA38_20025</name>
</gene>
<feature type="domain" description="HTH deoR-type" evidence="4">
    <location>
        <begin position="3"/>
        <end position="58"/>
    </location>
</feature>
<sequence>MLASERQIIILKKLEKSGVVYLKQLSEELHASICTIRRDFEKLEKENKCRRVHGGAVRVKFNNRLYESTDIHMDNRMDMVPEIKRRLCRKSAELVEENDCIFIDGGTTFMYMCEYLEGKNVTIVTHSDLIRAKDDSTLSIFVIGGENSSFYKMNLGPLAIKGLHSFNFDKAFIGCAGMSVENLNVFTSEVGTAQIKEEAIKKSQEVYLVMDSSKLNIYGFYSFANLDSFNGLITEEISDALNTDAALIIADEE</sequence>
<dbReference type="SMART" id="SM00420">
    <property type="entry name" value="HTH_DEOR"/>
    <property type="match status" value="1"/>
</dbReference>
<dbReference type="Pfam" id="PF08220">
    <property type="entry name" value="HTH_DeoR"/>
    <property type="match status" value="1"/>
</dbReference>
<accession>A0A3E2VI12</accession>
<dbReference type="SMART" id="SM01134">
    <property type="entry name" value="DeoRC"/>
    <property type="match status" value="1"/>
</dbReference>
<dbReference type="Pfam" id="PF00455">
    <property type="entry name" value="DeoRC"/>
    <property type="match status" value="1"/>
</dbReference>
<evidence type="ECO:0000256" key="2">
    <source>
        <dbReference type="ARBA" id="ARBA00023125"/>
    </source>
</evidence>
<dbReference type="InterPro" id="IPR050313">
    <property type="entry name" value="Carb_Metab_HTH_regulators"/>
</dbReference>
<dbReference type="AlphaFoldDB" id="A0A3E2VI12"/>
<dbReference type="EMBL" id="QVEV01000047">
    <property type="protein sequence ID" value="RGC10307.1"/>
    <property type="molecule type" value="Genomic_DNA"/>
</dbReference>
<evidence type="ECO:0000313" key="6">
    <source>
        <dbReference type="Proteomes" id="UP000260025"/>
    </source>
</evidence>
<dbReference type="InterPro" id="IPR037171">
    <property type="entry name" value="NagB/RpiA_transferase-like"/>
</dbReference>
<comment type="caution">
    <text evidence="5">The sequence shown here is derived from an EMBL/GenBank/DDBJ whole genome shotgun (WGS) entry which is preliminary data.</text>
</comment>
<dbReference type="PANTHER" id="PTHR30363:SF44">
    <property type="entry name" value="AGA OPERON TRANSCRIPTIONAL REPRESSOR-RELATED"/>
    <property type="match status" value="1"/>
</dbReference>
<dbReference type="PRINTS" id="PR00037">
    <property type="entry name" value="HTHLACR"/>
</dbReference>
<keyword evidence="3" id="KW-0804">Transcription</keyword>
<dbReference type="InterPro" id="IPR014036">
    <property type="entry name" value="DeoR-like_C"/>
</dbReference>
<name>A0A3E2VI12_CLOIN</name>
<protein>
    <submittedName>
        <fullName evidence="5">DeoR/GlpR transcriptional regulator</fullName>
    </submittedName>
</protein>
<organism evidence="5 6">
    <name type="scientific">Clostridium innocuum</name>
    <dbReference type="NCBI Taxonomy" id="1522"/>
    <lineage>
        <taxon>Bacteria</taxon>
        <taxon>Bacillati</taxon>
        <taxon>Bacillota</taxon>
        <taxon>Clostridia</taxon>
        <taxon>Eubacteriales</taxon>
        <taxon>Clostridiaceae</taxon>
        <taxon>Clostridium</taxon>
    </lineage>
</organism>
<dbReference type="InterPro" id="IPR036390">
    <property type="entry name" value="WH_DNA-bd_sf"/>
</dbReference>
<dbReference type="PROSITE" id="PS00894">
    <property type="entry name" value="HTH_DEOR_1"/>
    <property type="match status" value="1"/>
</dbReference>
<evidence type="ECO:0000259" key="4">
    <source>
        <dbReference type="PROSITE" id="PS51000"/>
    </source>
</evidence>
<dbReference type="SUPFAM" id="SSF46785">
    <property type="entry name" value="Winged helix' DNA-binding domain"/>
    <property type="match status" value="1"/>
</dbReference>
<dbReference type="OrthoDB" id="9797223at2"/>
<evidence type="ECO:0000256" key="3">
    <source>
        <dbReference type="ARBA" id="ARBA00023163"/>
    </source>
</evidence>
<dbReference type="InterPro" id="IPR018356">
    <property type="entry name" value="Tscrpt_reg_HTH_DeoR_CS"/>
</dbReference>
<evidence type="ECO:0000256" key="1">
    <source>
        <dbReference type="ARBA" id="ARBA00023015"/>
    </source>
</evidence>
<dbReference type="RefSeq" id="WP_117444726.1">
    <property type="nucleotide sequence ID" value="NZ_JAKNHC010000054.1"/>
</dbReference>
<dbReference type="SUPFAM" id="SSF100950">
    <property type="entry name" value="NagB/RpiA/CoA transferase-like"/>
    <property type="match status" value="1"/>
</dbReference>
<evidence type="ECO:0000313" key="5">
    <source>
        <dbReference type="EMBL" id="RGC10307.1"/>
    </source>
</evidence>
<keyword evidence="2" id="KW-0238">DNA-binding</keyword>
<dbReference type="InterPro" id="IPR036388">
    <property type="entry name" value="WH-like_DNA-bd_sf"/>
</dbReference>
<reference evidence="5 6" key="1">
    <citation type="submission" date="2018-08" db="EMBL/GenBank/DDBJ databases">
        <title>A genome reference for cultivated species of the human gut microbiota.</title>
        <authorList>
            <person name="Zou Y."/>
            <person name="Xue W."/>
            <person name="Luo G."/>
        </authorList>
    </citation>
    <scope>NUCLEOTIDE SEQUENCE [LARGE SCALE GENOMIC DNA]</scope>
    <source>
        <strain evidence="5 6">OF01-2LB</strain>
    </source>
</reference>